<protein>
    <submittedName>
        <fullName evidence="1">Uncharacterized protein</fullName>
    </submittedName>
</protein>
<name>A0A1B9F6X9_9BACT</name>
<accession>A0A1B9F6X9</accession>
<dbReference type="AlphaFoldDB" id="A0A1B9F6X9"/>
<dbReference type="EMBL" id="MAGO01000004">
    <property type="protein sequence ID" value="OCC15666.1"/>
    <property type="molecule type" value="Genomic_DNA"/>
</dbReference>
<proteinExistence type="predicted"/>
<keyword evidence="2" id="KW-1185">Reference proteome</keyword>
<sequence length="96" mass="11143">MIAEDPETGKVLHQEKKEYFEIGLDIEGRMRYGAWQIKELADLTLPPLQKRDERFLFTLPKETEEALVDVKVYYCINGSKCDVVRSISKKVSYGED</sequence>
<evidence type="ECO:0000313" key="2">
    <source>
        <dbReference type="Proteomes" id="UP000093080"/>
    </source>
</evidence>
<comment type="caution">
    <text evidence="1">The sequence shown here is derived from an EMBL/GenBank/DDBJ whole genome shotgun (WGS) entry which is preliminary data.</text>
</comment>
<dbReference type="STRING" id="1156395.DBT_1017"/>
<gene>
    <name evidence="1" type="ORF">DBT_1017</name>
</gene>
<organism evidence="1 2">
    <name type="scientific">Dissulfuribacter thermophilus</name>
    <dbReference type="NCBI Taxonomy" id="1156395"/>
    <lineage>
        <taxon>Bacteria</taxon>
        <taxon>Pseudomonadati</taxon>
        <taxon>Thermodesulfobacteriota</taxon>
        <taxon>Dissulfuribacteria</taxon>
        <taxon>Dissulfuribacterales</taxon>
        <taxon>Dissulfuribacteraceae</taxon>
        <taxon>Dissulfuribacter</taxon>
    </lineage>
</organism>
<reference evidence="1 2" key="1">
    <citation type="submission" date="2016-06" db="EMBL/GenBank/DDBJ databases">
        <title>Respiratory ammonification of nitrate coupled to the oxidation of elemental sulfur in deep-sea autotrophic thermophilic bacteria.</title>
        <authorList>
            <person name="Slobodkina G.B."/>
            <person name="Mardanov A.V."/>
            <person name="Ravin N.V."/>
            <person name="Frolova A.A."/>
            <person name="Viryasiv M.B."/>
            <person name="Chernyh N.A."/>
            <person name="Bonch-Osmolovskaya E.A."/>
            <person name="Slobodkin A.I."/>
        </authorList>
    </citation>
    <scope>NUCLEOTIDE SEQUENCE [LARGE SCALE GENOMIC DNA]</scope>
    <source>
        <strain evidence="1 2">S69</strain>
    </source>
</reference>
<dbReference type="OrthoDB" id="5432003at2"/>
<dbReference type="Proteomes" id="UP000093080">
    <property type="component" value="Unassembled WGS sequence"/>
</dbReference>
<evidence type="ECO:0000313" key="1">
    <source>
        <dbReference type="EMBL" id="OCC15666.1"/>
    </source>
</evidence>